<dbReference type="InterPro" id="IPR049625">
    <property type="entry name" value="Glyco_transf_61_cat"/>
</dbReference>
<gene>
    <name evidence="6" type="ORF">F4V45_03915</name>
</gene>
<keyword evidence="3" id="KW-0325">Glycoprotein</keyword>
<evidence type="ECO:0000256" key="3">
    <source>
        <dbReference type="ARBA" id="ARBA00023180"/>
    </source>
</evidence>
<proteinExistence type="predicted"/>
<dbReference type="EMBL" id="VXKE01000012">
    <property type="protein sequence ID" value="KAA8709793.1"/>
    <property type="molecule type" value="Genomic_DNA"/>
</dbReference>
<reference evidence="6 7" key="1">
    <citation type="submission" date="2019-09" db="EMBL/GenBank/DDBJ databases">
        <title>Draft genome sequence of various Type strains from the CCUG.</title>
        <authorList>
            <person name="Pineiro-Iglesias B."/>
            <person name="Tunovic T."/>
            <person name="Unosson C."/>
            <person name="Inganas E."/>
            <person name="Ohlen M."/>
            <person name="Cardew S."/>
            <person name="Jensie-Markopoulos S."/>
            <person name="Salva-Serra F."/>
            <person name="Jaen-Luchoro D."/>
            <person name="Karlsson R."/>
            <person name="Svensson-Stadler L."/>
            <person name="Chun J."/>
            <person name="Moore E."/>
        </authorList>
    </citation>
    <scope>NUCLEOTIDE SEQUENCE [LARGE SCALE GENOMIC DNA]</scope>
    <source>
        <strain evidence="6 7">CCUG 32756T</strain>
    </source>
</reference>
<evidence type="ECO:0000256" key="4">
    <source>
        <dbReference type="SAM" id="MobiDB-lite"/>
    </source>
</evidence>
<evidence type="ECO:0000313" key="7">
    <source>
        <dbReference type="Proteomes" id="UP000323707"/>
    </source>
</evidence>
<feature type="compositionally biased region" description="Polar residues" evidence="4">
    <location>
        <begin position="119"/>
        <end position="130"/>
    </location>
</feature>
<name>A0A5M9QM34_9HELI</name>
<comment type="caution">
    <text evidence="6">The sequence shown here is derived from an EMBL/GenBank/DDBJ whole genome shotgun (WGS) entry which is preliminary data.</text>
</comment>
<evidence type="ECO:0000259" key="5">
    <source>
        <dbReference type="Pfam" id="PF04577"/>
    </source>
</evidence>
<feature type="compositionally biased region" description="Polar residues" evidence="4">
    <location>
        <begin position="78"/>
        <end position="92"/>
    </location>
</feature>
<accession>A0A5M9QM34</accession>
<dbReference type="Proteomes" id="UP000323707">
    <property type="component" value="Unassembled WGS sequence"/>
</dbReference>
<sequence length="490" mass="55977">MSAPRELDRPSVLSPTRDLKNAISSAKILESQSKPREQHQSFREQVALKSTQSKPFSSTILESHSGGEKQGNKDDCSGSETHITKNAQTPESTFQSLSILTNNTHSPSLRALAQDKARQSISTQVDSSQKPAPKPYNNFHFQDIFGSFHRFFRPYTYRFRALFVRVYPQGYCYSDDSEIVITKSHKAIISQTSYPTHAFALPRNASKARKILESLKQCKLWARFYYQKLFKLHKISGSLALLHQATNYYHFLSESIAALEQIRRSGLEPDYYLLAKDMPYQRQMWQILQIPESKILPLNPSRLIQAKSLIVPTLIANFESVEWRDGVTHHRTLALPLLLQQFYRDFATLLPSPSKKRKIFLTRPSGSNRHLENTKEVESIFTAFGYEIILPDELSLVEQACMARESSIIASLHGAGLSNAFFMQEGAVVFEIFPQYYHYSCPQFCALLMGCRYFYMVATTTDTSAHPQQESAYVCPHLLQKALQKLETYL</sequence>
<evidence type="ECO:0000313" key="6">
    <source>
        <dbReference type="EMBL" id="KAA8709793.1"/>
    </source>
</evidence>
<dbReference type="GO" id="GO:0016757">
    <property type="term" value="F:glycosyltransferase activity"/>
    <property type="evidence" value="ECO:0007669"/>
    <property type="project" value="UniProtKB-KW"/>
</dbReference>
<keyword evidence="1" id="KW-0328">Glycosyltransferase</keyword>
<feature type="compositionally biased region" description="Basic and acidic residues" evidence="4">
    <location>
        <begin position="65"/>
        <end position="76"/>
    </location>
</feature>
<feature type="region of interest" description="Disordered" evidence="4">
    <location>
        <begin position="1"/>
        <end position="92"/>
    </location>
</feature>
<evidence type="ECO:0000256" key="2">
    <source>
        <dbReference type="ARBA" id="ARBA00022679"/>
    </source>
</evidence>
<feature type="region of interest" description="Disordered" evidence="4">
    <location>
        <begin position="113"/>
        <end position="134"/>
    </location>
</feature>
<evidence type="ECO:0000256" key="1">
    <source>
        <dbReference type="ARBA" id="ARBA00022676"/>
    </source>
</evidence>
<dbReference type="AlphaFoldDB" id="A0A5M9QM34"/>
<protein>
    <submittedName>
        <fullName evidence="6">Glycosyltransferase family 61 protein</fullName>
    </submittedName>
</protein>
<organism evidence="6 7">
    <name type="scientific">Helicobacter canis</name>
    <dbReference type="NCBI Taxonomy" id="29419"/>
    <lineage>
        <taxon>Bacteria</taxon>
        <taxon>Pseudomonadati</taxon>
        <taxon>Campylobacterota</taxon>
        <taxon>Epsilonproteobacteria</taxon>
        <taxon>Campylobacterales</taxon>
        <taxon>Helicobacteraceae</taxon>
        <taxon>Helicobacter</taxon>
    </lineage>
</organism>
<feature type="compositionally biased region" description="Polar residues" evidence="4">
    <location>
        <begin position="48"/>
        <end position="62"/>
    </location>
</feature>
<dbReference type="PANTHER" id="PTHR20961">
    <property type="entry name" value="GLYCOSYLTRANSFERASE"/>
    <property type="match status" value="1"/>
</dbReference>
<dbReference type="Pfam" id="PF04577">
    <property type="entry name" value="Glyco_transf_61"/>
    <property type="match status" value="1"/>
</dbReference>
<dbReference type="InterPro" id="IPR007657">
    <property type="entry name" value="Glycosyltransferase_61"/>
</dbReference>
<keyword evidence="2 6" id="KW-0808">Transferase</keyword>
<feature type="domain" description="Glycosyltransferase 61 catalytic" evidence="5">
    <location>
        <begin position="248"/>
        <end position="429"/>
    </location>
</feature>
<feature type="compositionally biased region" description="Basic and acidic residues" evidence="4">
    <location>
        <begin position="33"/>
        <end position="42"/>
    </location>
</feature>